<evidence type="ECO:0000313" key="1">
    <source>
        <dbReference type="EMBL" id="QEC73829.1"/>
    </source>
</evidence>
<dbReference type="Gene3D" id="1.25.40.390">
    <property type="match status" value="1"/>
</dbReference>
<dbReference type="Pfam" id="PF12771">
    <property type="entry name" value="SusD-like_2"/>
    <property type="match status" value="1"/>
</dbReference>
<accession>A0A5B8VQY0</accession>
<evidence type="ECO:0000313" key="2">
    <source>
        <dbReference type="Proteomes" id="UP000321291"/>
    </source>
</evidence>
<organism evidence="1 2">
    <name type="scientific">Arachidicoccus ginsenosidivorans</name>
    <dbReference type="NCBI Taxonomy" id="496057"/>
    <lineage>
        <taxon>Bacteria</taxon>
        <taxon>Pseudomonadati</taxon>
        <taxon>Bacteroidota</taxon>
        <taxon>Chitinophagia</taxon>
        <taxon>Chitinophagales</taxon>
        <taxon>Chitinophagaceae</taxon>
        <taxon>Arachidicoccus</taxon>
    </lineage>
</organism>
<dbReference type="AlphaFoldDB" id="A0A5B8VQY0"/>
<name>A0A5B8VQY0_9BACT</name>
<dbReference type="InterPro" id="IPR011990">
    <property type="entry name" value="TPR-like_helical_dom_sf"/>
</dbReference>
<dbReference type="EMBL" id="CP042434">
    <property type="protein sequence ID" value="QEC73829.1"/>
    <property type="molecule type" value="Genomic_DNA"/>
</dbReference>
<dbReference type="Proteomes" id="UP000321291">
    <property type="component" value="Chromosome"/>
</dbReference>
<protein>
    <submittedName>
        <fullName evidence="1">SusD/RagB family nutrient-binding outer membrane lipoprotein</fullName>
    </submittedName>
</protein>
<dbReference type="InterPro" id="IPR041662">
    <property type="entry name" value="SusD-like_2"/>
</dbReference>
<gene>
    <name evidence="1" type="ORF">FSB73_21345</name>
</gene>
<proteinExistence type="predicted"/>
<keyword evidence="2" id="KW-1185">Reference proteome</keyword>
<dbReference type="KEGG" id="agi:FSB73_21345"/>
<dbReference type="OrthoDB" id="9766256at2"/>
<reference evidence="1 2" key="1">
    <citation type="journal article" date="2017" name="Int. J. Syst. Evol. Microbiol.">
        <title>Arachidicoccus ginsenosidivorans sp. nov., with ginsenoside-converting activity isolated from ginseng cultivating soil.</title>
        <authorList>
            <person name="Siddiqi M.Z."/>
            <person name="Aslam Z."/>
            <person name="Im W.T."/>
        </authorList>
    </citation>
    <scope>NUCLEOTIDE SEQUENCE [LARGE SCALE GENOMIC DNA]</scope>
    <source>
        <strain evidence="1 2">Gsoil 809</strain>
    </source>
</reference>
<keyword evidence="1" id="KW-0449">Lipoprotein</keyword>
<dbReference type="SUPFAM" id="SSF48452">
    <property type="entry name" value="TPR-like"/>
    <property type="match status" value="1"/>
</dbReference>
<sequence>MSIVLSNRGIAGLTSCTKSDFADAYAQPSTLNQTTLEKQFAGVLTANLDYTMYRYSNYFVTLQNTCLPWTQAVGVINTNGRYVPGAAAVSGRWQNYYTFLAQYKDFLNIYNNLSPEDQAAKKIYLIAATIFYDDMTQKQVDLHGDIPWSQAGLLSTNKGDYNASYAKYDPADSIYTTMLDQLKGYADDLSTMTLAPAVATVIKSQDFINNGDVTLWAKYCNSLRLRLLMRVSGVAAFKSRVSQEIGAILASPSKYPLILTNDDNALIRVYNLNSVTVGGNTISGINNGSSTGQESSFYTGLYGWGGGDVPSKAMIDLMNSSSDPRLRVMFQPGDSTNGKYVGLDPTQNQTLQQNTYNAAKVSRYNYSTLTYNLNIPGILIDAAEVNFLLSEYYLDNSNAAQAKATYETGIRQSIAFYYNLRAISSDNTEGAVTPTTNQEINNYLADGDISWDAQSTQKGKLNLIATQKWINYSVLEPIESWAEQRRLKLPEFTFLPDNANSLQKLPPNRWTYPTNESSFNTANYEKVKAKDNLTTKIFWDVN</sequence>